<evidence type="ECO:0000313" key="2">
    <source>
        <dbReference type="EMBL" id="HGG00115.1"/>
    </source>
</evidence>
<dbReference type="InterPro" id="IPR010328">
    <property type="entry name" value="DUF928"/>
</dbReference>
<dbReference type="AlphaFoldDB" id="A0A7C3VRC2"/>
<feature type="chain" id="PRO_5028226646" evidence="1">
    <location>
        <begin position="26"/>
        <end position="268"/>
    </location>
</feature>
<keyword evidence="1" id="KW-0732">Signal</keyword>
<sequence length="268" mass="28793">MSGRTRLLSTLATVNLLTWAGLLPAGMGVAAPDSPGSPRGELYQVAGYRPPANLGKPPTTGGGSRGETCDRLSNLEGASIPITALVPKSATSEPDWALTVSDRPDFYVYVPPTPAREAEFVLRDEEWNEVYRTSLAIDGAAGIVRVAMPKSAAPLELGKNYRWHFALICPPGQQGSADDISVVEGWTRRQSVDDTLAAALKQATTPREIAEAYAQNGIWHDALTTIATQLQQSPEDQASREEWQDLLASAGLTQFGNLSYLWNSGETP</sequence>
<comment type="caution">
    <text evidence="2">The sequence shown here is derived from an EMBL/GenBank/DDBJ whole genome shotgun (WGS) entry which is preliminary data.</text>
</comment>
<reference evidence="2" key="1">
    <citation type="journal article" date="2020" name="mSystems">
        <title>Genome- and Community-Level Interaction Insights into Carbon Utilization and Element Cycling Functions of Hydrothermarchaeota in Hydrothermal Sediment.</title>
        <authorList>
            <person name="Zhou Z."/>
            <person name="Liu Y."/>
            <person name="Xu W."/>
            <person name="Pan J."/>
            <person name="Luo Z.H."/>
            <person name="Li M."/>
        </authorList>
    </citation>
    <scope>NUCLEOTIDE SEQUENCE [LARGE SCALE GENOMIC DNA]</scope>
    <source>
        <strain evidence="2">SpSt-374</strain>
    </source>
</reference>
<protein>
    <submittedName>
        <fullName evidence="2">DUF928 domain-containing protein</fullName>
    </submittedName>
</protein>
<dbReference type="EMBL" id="DSPX01000050">
    <property type="protein sequence ID" value="HGG00115.1"/>
    <property type="molecule type" value="Genomic_DNA"/>
</dbReference>
<organism evidence="2">
    <name type="scientific">Planktothricoides sp. SpSt-374</name>
    <dbReference type="NCBI Taxonomy" id="2282167"/>
    <lineage>
        <taxon>Bacteria</taxon>
        <taxon>Bacillati</taxon>
        <taxon>Cyanobacteriota</taxon>
        <taxon>Cyanophyceae</taxon>
        <taxon>Oscillatoriophycideae</taxon>
        <taxon>Oscillatoriales</taxon>
        <taxon>Oscillatoriaceae</taxon>
        <taxon>Planktothricoides</taxon>
    </lineage>
</organism>
<proteinExistence type="predicted"/>
<feature type="signal peptide" evidence="1">
    <location>
        <begin position="1"/>
        <end position="25"/>
    </location>
</feature>
<dbReference type="Pfam" id="PF06051">
    <property type="entry name" value="DUF928"/>
    <property type="match status" value="1"/>
</dbReference>
<accession>A0A7C3VRC2</accession>
<name>A0A7C3VRC2_9CYAN</name>
<gene>
    <name evidence="2" type="ORF">ENR15_05490</name>
</gene>
<evidence type="ECO:0000256" key="1">
    <source>
        <dbReference type="SAM" id="SignalP"/>
    </source>
</evidence>